<dbReference type="InterPro" id="IPR020904">
    <property type="entry name" value="Sc_DH/Rdtase_CS"/>
</dbReference>
<dbReference type="PANTHER" id="PTHR43313">
    <property type="entry name" value="SHORT-CHAIN DEHYDROGENASE/REDUCTASE FAMILY 9C"/>
    <property type="match status" value="1"/>
</dbReference>
<dbReference type="GO" id="GO:0008202">
    <property type="term" value="P:steroid metabolic process"/>
    <property type="evidence" value="ECO:0007669"/>
    <property type="project" value="TreeGrafter"/>
</dbReference>
<comment type="similarity">
    <text evidence="2">Belongs to the short-chain dehydrogenases/reductases (SDR) family.</text>
</comment>
<dbReference type="InterPro" id="IPR036291">
    <property type="entry name" value="NAD(P)-bd_dom_sf"/>
</dbReference>
<dbReference type="AlphaFoldDB" id="A0A9Q0MA93"/>
<evidence type="ECO:0000256" key="1">
    <source>
        <dbReference type="ARBA" id="ARBA00023002"/>
    </source>
</evidence>
<evidence type="ECO:0000313" key="5">
    <source>
        <dbReference type="Proteomes" id="UP001142055"/>
    </source>
</evidence>
<comment type="caution">
    <text evidence="4">The sequence shown here is derived from an EMBL/GenBank/DDBJ whole genome shotgun (WGS) entry which is preliminary data.</text>
</comment>
<organism evidence="4 5">
    <name type="scientific">Blomia tropicalis</name>
    <name type="common">Mite</name>
    <dbReference type="NCBI Taxonomy" id="40697"/>
    <lineage>
        <taxon>Eukaryota</taxon>
        <taxon>Metazoa</taxon>
        <taxon>Ecdysozoa</taxon>
        <taxon>Arthropoda</taxon>
        <taxon>Chelicerata</taxon>
        <taxon>Arachnida</taxon>
        <taxon>Acari</taxon>
        <taxon>Acariformes</taxon>
        <taxon>Sarcoptiformes</taxon>
        <taxon>Astigmata</taxon>
        <taxon>Glycyphagoidea</taxon>
        <taxon>Echimyopodidae</taxon>
        <taxon>Blomia</taxon>
    </lineage>
</organism>
<accession>A0A9Q0MA93</accession>
<dbReference type="Gene3D" id="3.40.50.720">
    <property type="entry name" value="NAD(P)-binding Rossmann-like Domain"/>
    <property type="match status" value="1"/>
</dbReference>
<dbReference type="InterPro" id="IPR002347">
    <property type="entry name" value="SDR_fam"/>
</dbReference>
<dbReference type="PRINTS" id="PR00080">
    <property type="entry name" value="SDRFAMILY"/>
</dbReference>
<gene>
    <name evidence="4" type="ORF">RDWZM_006669</name>
</gene>
<dbReference type="GO" id="GO:0016491">
    <property type="term" value="F:oxidoreductase activity"/>
    <property type="evidence" value="ECO:0007669"/>
    <property type="project" value="UniProtKB-KW"/>
</dbReference>
<dbReference type="PANTHER" id="PTHR43313:SF36">
    <property type="entry name" value="D-BETA-HYDROXYBUTYRATE DEHYDROGENASE, MITOCHONDRIAL"/>
    <property type="match status" value="1"/>
</dbReference>
<dbReference type="Proteomes" id="UP001142055">
    <property type="component" value="Chromosome 2"/>
</dbReference>
<dbReference type="PROSITE" id="PS00061">
    <property type="entry name" value="ADH_SHORT"/>
    <property type="match status" value="1"/>
</dbReference>
<proteinExistence type="inferred from homology"/>
<dbReference type="SUPFAM" id="SSF51735">
    <property type="entry name" value="NAD(P)-binding Rossmann-fold domains"/>
    <property type="match status" value="1"/>
</dbReference>
<protein>
    <submittedName>
        <fullName evidence="4">Uncharacterized protein</fullName>
    </submittedName>
</protein>
<keyword evidence="3" id="KW-0812">Transmembrane</keyword>
<keyword evidence="1" id="KW-0560">Oxidoreductase</keyword>
<evidence type="ECO:0000313" key="4">
    <source>
        <dbReference type="EMBL" id="KAJ6220857.1"/>
    </source>
</evidence>
<reference evidence="4" key="1">
    <citation type="submission" date="2022-12" db="EMBL/GenBank/DDBJ databases">
        <title>Genome assemblies of Blomia tropicalis.</title>
        <authorList>
            <person name="Cui Y."/>
        </authorList>
    </citation>
    <scope>NUCLEOTIDE SEQUENCE</scope>
    <source>
        <tissue evidence="4">Adult mites</tissue>
    </source>
</reference>
<keyword evidence="3" id="KW-0472">Membrane</keyword>
<evidence type="ECO:0000256" key="2">
    <source>
        <dbReference type="RuleBase" id="RU000363"/>
    </source>
</evidence>
<dbReference type="PRINTS" id="PR00081">
    <property type="entry name" value="GDHRDH"/>
</dbReference>
<keyword evidence="5" id="KW-1185">Reference proteome</keyword>
<dbReference type="EMBL" id="JAPWDV010000002">
    <property type="protein sequence ID" value="KAJ6220857.1"/>
    <property type="molecule type" value="Genomic_DNA"/>
</dbReference>
<sequence>MYLHKLILYWIITIVLLTGFWYTFDTYLVWFTRLSVLGTLSIIAWTIANRIYEHINTGNVDPNGKAVLITGCDTGFGHRLAQQLDNYGFHVFAGVLFPDGDGSKRLKSNGSKRLRVIPLDVTKPNDVEAAVAQIRQSKLPLWAVVNNAGIAIGCPFDWGKDIDVYQKTFDVNVFGVVRVTNRCLPLLRQSKGRVINVASVAGRLTVPIMSHYCMAKHSVRVFSDVLRRELYNDQIEVVTIEPTFYKTPIVDFNQIRRARERIYEETPNDIREAYSSKYISSLNEVGKLVNVVTRKDVGEVIDTMMKAVTLTHPKAFYRCCGYHDVVGWAVSHLPETILDAIVNLIFHNKYSIPLAKQYCRLFESKQQEKAE</sequence>
<evidence type="ECO:0000256" key="3">
    <source>
        <dbReference type="SAM" id="Phobius"/>
    </source>
</evidence>
<keyword evidence="3" id="KW-1133">Transmembrane helix</keyword>
<feature type="transmembrane region" description="Helical" evidence="3">
    <location>
        <begin position="7"/>
        <end position="24"/>
    </location>
</feature>
<name>A0A9Q0MA93_BLOTA</name>
<dbReference type="OMA" id="MEMANGH"/>
<dbReference type="Pfam" id="PF00106">
    <property type="entry name" value="adh_short"/>
    <property type="match status" value="1"/>
</dbReference>